<dbReference type="Proteomes" id="UP000007752">
    <property type="component" value="Chromosome 5"/>
</dbReference>
<protein>
    <submittedName>
        <fullName evidence="2">Uncharacterized protein</fullName>
    </submittedName>
</protein>
<dbReference type="EMBL" id="CM000142">
    <property type="protein sequence ID" value="EEE64265.1"/>
    <property type="molecule type" value="Genomic_DNA"/>
</dbReference>
<gene>
    <name evidence="2" type="ORF">OsJ_19098</name>
</gene>
<name>B9FKZ5_ORYSJ</name>
<feature type="region of interest" description="Disordered" evidence="1">
    <location>
        <begin position="67"/>
        <end position="124"/>
    </location>
</feature>
<evidence type="ECO:0000256" key="1">
    <source>
        <dbReference type="SAM" id="MobiDB-lite"/>
    </source>
</evidence>
<dbReference type="AlphaFoldDB" id="B9FKZ5"/>
<sequence length="240" mass="25473">MWSTGKEQHDIIIANLSRFVLPPVSLSETSYSSCNSKIQLPEGINRPITRSFGAQLLKKAQENAVGANKIPVRKEPAPKPAKKVVPRLENAAKASTGAGVNENKKPSESEGAGSSGSGGGSAHKYSRKKVVNTLNNCAYCSFQGSSSPDQKVTFQNIMLLSEVAQSLRSKIRGPTELELHHLVSNGGQGLRRVVGLVLDETDAAMGPTQTVVAADPALVVSLFNLPETFPTSATLQVVLQ</sequence>
<reference evidence="2" key="2">
    <citation type="submission" date="2008-12" db="EMBL/GenBank/DDBJ databases">
        <title>Improved gene annotation of the rice (Oryza sativa) genomes.</title>
        <authorList>
            <person name="Wang J."/>
            <person name="Li R."/>
            <person name="Fan W."/>
            <person name="Huang Q."/>
            <person name="Zhang J."/>
            <person name="Zhou Y."/>
            <person name="Hu Y."/>
            <person name="Zi S."/>
            <person name="Li J."/>
            <person name="Ni P."/>
            <person name="Zheng H."/>
            <person name="Zhang Y."/>
            <person name="Zhao M."/>
            <person name="Hao Q."/>
            <person name="McDermott J."/>
            <person name="Samudrala R."/>
            <person name="Kristiansen K."/>
            <person name="Wong G.K.-S."/>
        </authorList>
    </citation>
    <scope>NUCLEOTIDE SEQUENCE</scope>
</reference>
<accession>B9FKZ5</accession>
<evidence type="ECO:0000313" key="2">
    <source>
        <dbReference type="EMBL" id="EEE64265.1"/>
    </source>
</evidence>
<reference evidence="2" key="1">
    <citation type="journal article" date="2005" name="PLoS Biol.">
        <title>The genomes of Oryza sativa: a history of duplications.</title>
        <authorList>
            <person name="Yu J."/>
            <person name="Wang J."/>
            <person name="Lin W."/>
            <person name="Li S."/>
            <person name="Li H."/>
            <person name="Zhou J."/>
            <person name="Ni P."/>
            <person name="Dong W."/>
            <person name="Hu S."/>
            <person name="Zeng C."/>
            <person name="Zhang J."/>
            <person name="Zhang Y."/>
            <person name="Li R."/>
            <person name="Xu Z."/>
            <person name="Li S."/>
            <person name="Li X."/>
            <person name="Zheng H."/>
            <person name="Cong L."/>
            <person name="Lin L."/>
            <person name="Yin J."/>
            <person name="Geng J."/>
            <person name="Li G."/>
            <person name="Shi J."/>
            <person name="Liu J."/>
            <person name="Lv H."/>
            <person name="Li J."/>
            <person name="Wang J."/>
            <person name="Deng Y."/>
            <person name="Ran L."/>
            <person name="Shi X."/>
            <person name="Wang X."/>
            <person name="Wu Q."/>
            <person name="Li C."/>
            <person name="Ren X."/>
            <person name="Wang J."/>
            <person name="Wang X."/>
            <person name="Li D."/>
            <person name="Liu D."/>
            <person name="Zhang X."/>
            <person name="Ji Z."/>
            <person name="Zhao W."/>
            <person name="Sun Y."/>
            <person name="Zhang Z."/>
            <person name="Bao J."/>
            <person name="Han Y."/>
            <person name="Dong L."/>
            <person name="Ji J."/>
            <person name="Chen P."/>
            <person name="Wu S."/>
            <person name="Liu J."/>
            <person name="Xiao Y."/>
            <person name="Bu D."/>
            <person name="Tan J."/>
            <person name="Yang L."/>
            <person name="Ye C."/>
            <person name="Zhang J."/>
            <person name="Xu J."/>
            <person name="Zhou Y."/>
            <person name="Yu Y."/>
            <person name="Zhang B."/>
            <person name="Zhuang S."/>
            <person name="Wei H."/>
            <person name="Liu B."/>
            <person name="Lei M."/>
            <person name="Yu H."/>
            <person name="Li Y."/>
            <person name="Xu H."/>
            <person name="Wei S."/>
            <person name="He X."/>
            <person name="Fang L."/>
            <person name="Zhang Z."/>
            <person name="Zhang Y."/>
            <person name="Huang X."/>
            <person name="Su Z."/>
            <person name="Tong W."/>
            <person name="Li J."/>
            <person name="Tong Z."/>
            <person name="Li S."/>
            <person name="Ye J."/>
            <person name="Wang L."/>
            <person name="Fang L."/>
            <person name="Lei T."/>
            <person name="Chen C."/>
            <person name="Chen H."/>
            <person name="Xu Z."/>
            <person name="Li H."/>
            <person name="Huang H."/>
            <person name="Zhang F."/>
            <person name="Xu H."/>
            <person name="Li N."/>
            <person name="Zhao C."/>
            <person name="Li S."/>
            <person name="Dong L."/>
            <person name="Huang Y."/>
            <person name="Li L."/>
            <person name="Xi Y."/>
            <person name="Qi Q."/>
            <person name="Li W."/>
            <person name="Zhang B."/>
            <person name="Hu W."/>
            <person name="Zhang Y."/>
            <person name="Tian X."/>
            <person name="Jiao Y."/>
            <person name="Liang X."/>
            <person name="Jin J."/>
            <person name="Gao L."/>
            <person name="Zheng W."/>
            <person name="Hao B."/>
            <person name="Liu S."/>
            <person name="Wang W."/>
            <person name="Yuan L."/>
            <person name="Cao M."/>
            <person name="McDermott J."/>
            <person name="Samudrala R."/>
            <person name="Wang J."/>
            <person name="Wong G.K."/>
            <person name="Yang H."/>
        </authorList>
    </citation>
    <scope>NUCLEOTIDE SEQUENCE [LARGE SCALE GENOMIC DNA]</scope>
</reference>
<proteinExistence type="predicted"/>
<organism evidence="2">
    <name type="scientific">Oryza sativa subsp. japonica</name>
    <name type="common">Rice</name>
    <dbReference type="NCBI Taxonomy" id="39947"/>
    <lineage>
        <taxon>Eukaryota</taxon>
        <taxon>Viridiplantae</taxon>
        <taxon>Streptophyta</taxon>
        <taxon>Embryophyta</taxon>
        <taxon>Tracheophyta</taxon>
        <taxon>Spermatophyta</taxon>
        <taxon>Magnoliopsida</taxon>
        <taxon>Liliopsida</taxon>
        <taxon>Poales</taxon>
        <taxon>Poaceae</taxon>
        <taxon>BOP clade</taxon>
        <taxon>Oryzoideae</taxon>
        <taxon>Oryzeae</taxon>
        <taxon>Oryzinae</taxon>
        <taxon>Oryza</taxon>
        <taxon>Oryza sativa</taxon>
    </lineage>
</organism>